<accession>A0A0V1FAN7</accession>
<name>A0A0V1FAN7_TRIPS</name>
<sequence>MSKSSSHKAVVIVSLSNAFFNSAQTSEINRTHLGTEKANYRKTNICCCRPSVYVDLNKTLF</sequence>
<organism evidence="1 2">
    <name type="scientific">Trichinella pseudospiralis</name>
    <name type="common">Parasitic roundworm</name>
    <dbReference type="NCBI Taxonomy" id="6337"/>
    <lineage>
        <taxon>Eukaryota</taxon>
        <taxon>Metazoa</taxon>
        <taxon>Ecdysozoa</taxon>
        <taxon>Nematoda</taxon>
        <taxon>Enoplea</taxon>
        <taxon>Dorylaimia</taxon>
        <taxon>Trichinellida</taxon>
        <taxon>Trichinellidae</taxon>
        <taxon>Trichinella</taxon>
    </lineage>
</organism>
<gene>
    <name evidence="1" type="ORF">T4D_11922</name>
</gene>
<evidence type="ECO:0000313" key="1">
    <source>
        <dbReference type="EMBL" id="KRY83054.1"/>
    </source>
</evidence>
<dbReference type="Proteomes" id="UP000054995">
    <property type="component" value="Unassembled WGS sequence"/>
</dbReference>
<reference evidence="1 2" key="1">
    <citation type="submission" date="2015-01" db="EMBL/GenBank/DDBJ databases">
        <title>Evolution of Trichinella species and genotypes.</title>
        <authorList>
            <person name="Korhonen P.K."/>
            <person name="Edoardo P."/>
            <person name="Giuseppe L.R."/>
            <person name="Gasser R.B."/>
        </authorList>
    </citation>
    <scope>NUCLEOTIDE SEQUENCE [LARGE SCALE GENOMIC DNA]</scope>
    <source>
        <strain evidence="1">ISS470</strain>
    </source>
</reference>
<protein>
    <submittedName>
        <fullName evidence="1">Uncharacterized protein</fullName>
    </submittedName>
</protein>
<dbReference type="AlphaFoldDB" id="A0A0V1FAN7"/>
<evidence type="ECO:0000313" key="2">
    <source>
        <dbReference type="Proteomes" id="UP000054995"/>
    </source>
</evidence>
<proteinExistence type="predicted"/>
<keyword evidence="2" id="KW-1185">Reference proteome</keyword>
<comment type="caution">
    <text evidence="1">The sequence shown here is derived from an EMBL/GenBank/DDBJ whole genome shotgun (WGS) entry which is preliminary data.</text>
</comment>
<dbReference type="EMBL" id="JYDT01000152">
    <property type="protein sequence ID" value="KRY83054.1"/>
    <property type="molecule type" value="Genomic_DNA"/>
</dbReference>